<gene>
    <name evidence="1" type="ORF">SCALOS_LOCUS8265</name>
</gene>
<accession>A0ACA9NAH7</accession>
<sequence>EIDIEKRKCDQLLEMFSNVKKNVADSIKESLPEILNKVIKNINIGDDVKKLVTEKSGEVIEKLNKKNNIVDNSKNIDEIVKIKSFYPDDIDLNKKIKEKIQEALKDPNLSQEEKNDLLNDGIFNSKVWKGENFYKYFTDLDVSITTSPFKE</sequence>
<proteinExistence type="predicted"/>
<protein>
    <submittedName>
        <fullName evidence="1">6342_t:CDS:1</fullName>
    </submittedName>
</protein>
<organism evidence="1 2">
    <name type="scientific">Scutellospora calospora</name>
    <dbReference type="NCBI Taxonomy" id="85575"/>
    <lineage>
        <taxon>Eukaryota</taxon>
        <taxon>Fungi</taxon>
        <taxon>Fungi incertae sedis</taxon>
        <taxon>Mucoromycota</taxon>
        <taxon>Glomeromycotina</taxon>
        <taxon>Glomeromycetes</taxon>
        <taxon>Diversisporales</taxon>
        <taxon>Gigasporaceae</taxon>
        <taxon>Scutellospora</taxon>
    </lineage>
</organism>
<keyword evidence="2" id="KW-1185">Reference proteome</keyword>
<comment type="caution">
    <text evidence="1">The sequence shown here is derived from an EMBL/GenBank/DDBJ whole genome shotgun (WGS) entry which is preliminary data.</text>
</comment>
<reference evidence="1" key="1">
    <citation type="submission" date="2021-06" db="EMBL/GenBank/DDBJ databases">
        <authorList>
            <person name="Kallberg Y."/>
            <person name="Tangrot J."/>
            <person name="Rosling A."/>
        </authorList>
    </citation>
    <scope>NUCLEOTIDE SEQUENCE</scope>
    <source>
        <strain evidence="1">AU212A</strain>
    </source>
</reference>
<feature type="non-terminal residue" evidence="1">
    <location>
        <position position="1"/>
    </location>
</feature>
<evidence type="ECO:0000313" key="2">
    <source>
        <dbReference type="Proteomes" id="UP000789860"/>
    </source>
</evidence>
<evidence type="ECO:0000313" key="1">
    <source>
        <dbReference type="EMBL" id="CAG8639344.1"/>
    </source>
</evidence>
<dbReference type="EMBL" id="CAJVPM010021271">
    <property type="protein sequence ID" value="CAG8639344.1"/>
    <property type="molecule type" value="Genomic_DNA"/>
</dbReference>
<dbReference type="Proteomes" id="UP000789860">
    <property type="component" value="Unassembled WGS sequence"/>
</dbReference>
<name>A0ACA9NAH7_9GLOM</name>